<dbReference type="Pfam" id="PF05199">
    <property type="entry name" value="GMC_oxred_C"/>
    <property type="match status" value="1"/>
</dbReference>
<dbReference type="Pfam" id="PF01266">
    <property type="entry name" value="DAO"/>
    <property type="match status" value="1"/>
</dbReference>
<evidence type="ECO:0000256" key="15">
    <source>
        <dbReference type="ARBA" id="ARBA00049778"/>
    </source>
</evidence>
<keyword evidence="8" id="KW-1207">Sterol metabolism</keyword>
<evidence type="ECO:0000256" key="3">
    <source>
        <dbReference type="ARBA" id="ARBA00022548"/>
    </source>
</evidence>
<keyword evidence="20" id="KW-1185">Reference proteome</keyword>
<dbReference type="Gene3D" id="3.30.410.10">
    <property type="entry name" value="Cholesterol Oxidase, domain 2"/>
    <property type="match status" value="1"/>
</dbReference>
<evidence type="ECO:0000256" key="1">
    <source>
        <dbReference type="ARBA" id="ARBA00001974"/>
    </source>
</evidence>
<evidence type="ECO:0000259" key="16">
    <source>
        <dbReference type="Pfam" id="PF00732"/>
    </source>
</evidence>
<evidence type="ECO:0000259" key="18">
    <source>
        <dbReference type="Pfam" id="PF05199"/>
    </source>
</evidence>
<dbReference type="EMBL" id="VFIY01000006">
    <property type="protein sequence ID" value="TPD60661.1"/>
    <property type="molecule type" value="Genomic_DNA"/>
</dbReference>
<feature type="domain" description="FAD dependent oxidoreductase" evidence="17">
    <location>
        <begin position="39"/>
        <end position="123"/>
    </location>
</feature>
<comment type="caution">
    <text evidence="19">The sequence shown here is derived from an EMBL/GenBank/DDBJ whole genome shotgun (WGS) entry which is preliminary data.</text>
</comment>
<proteinExistence type="inferred from homology"/>
<evidence type="ECO:0000313" key="19">
    <source>
        <dbReference type="EMBL" id="TPD60661.1"/>
    </source>
</evidence>
<dbReference type="GO" id="GO:0016995">
    <property type="term" value="F:cholesterol oxidase activity"/>
    <property type="evidence" value="ECO:0007669"/>
    <property type="project" value="UniProtKB-EC"/>
</dbReference>
<dbReference type="GO" id="GO:0004769">
    <property type="term" value="F:steroid Delta-isomerase activity"/>
    <property type="evidence" value="ECO:0007669"/>
    <property type="project" value="UniProtKB-EC"/>
</dbReference>
<evidence type="ECO:0000256" key="11">
    <source>
        <dbReference type="ARBA" id="ARBA00038856"/>
    </source>
</evidence>
<evidence type="ECO:0000256" key="13">
    <source>
        <dbReference type="ARBA" id="ARBA00049723"/>
    </source>
</evidence>
<keyword evidence="7" id="KW-0443">Lipid metabolism</keyword>
<keyword evidence="6" id="KW-0560">Oxidoreductase</keyword>
<evidence type="ECO:0000256" key="6">
    <source>
        <dbReference type="ARBA" id="ARBA00023002"/>
    </source>
</evidence>
<evidence type="ECO:0000256" key="8">
    <source>
        <dbReference type="ARBA" id="ARBA00023166"/>
    </source>
</evidence>
<keyword evidence="9" id="KW-0753">Steroid metabolism</keyword>
<sequence length="527" mass="56496">MGADASLWRRADAAGSGRGAVLLPSPEDCPKLMSDPHPVVVIGSGFAGSIVASRLVKAGQKVLLLERGPWRNTAAVRSAGISDPAPLPHGARFCTHILRRINREGLPGGGLTLNRRGMYEVFSAKHIDVACTSQVGGSSHVYGALHKRPQDPAFWDGHHDKISAAQMEGYYQSVLAELGSAPVSVDAGGPNLFAKRFADNPHFITDQQSLDIDMGLRGGLGTIPAEELSGEGLLGSARGIKRTADEAWLLPALRNGLVVRDMCEVESIFRQEDGEAVSYRLDVRNHKGKKRDSIVASRVILAAGTLNTLRLLLLSRDRFGGLDRMPRLGFGFGGNGDYSAYWGHGAGNADLSEGLPTRGRILLRDAGLWRSSRPWPTIVEGALPYSRLLPWLPLLKAKIRRGTLLAGLGPDDMSGRIFLHKGKFRIDFDPAESRIYKDLRQAFDLIEDLSGHRLTHFPKVSTVHPMGGAALGSSPEKGVVDDAGEIYGHPGVHVADASVMPASLGAPPSISIAAWANNVADKIISLC</sequence>
<feature type="domain" description="Glucose-methanol-choline oxidoreductase C-terminal" evidence="18">
    <location>
        <begin position="461"/>
        <end position="516"/>
    </location>
</feature>
<evidence type="ECO:0000256" key="2">
    <source>
        <dbReference type="ARBA" id="ARBA00010790"/>
    </source>
</evidence>
<dbReference type="Proteomes" id="UP000319148">
    <property type="component" value="Unassembled WGS sequence"/>
</dbReference>
<comment type="pathway">
    <text evidence="12">Steroid metabolism; cholesterol degradation.</text>
</comment>
<keyword evidence="5" id="KW-0274">FAD</keyword>
<dbReference type="AlphaFoldDB" id="A0A501PLD4"/>
<comment type="similarity">
    <text evidence="2">Belongs to the GMC oxidoreductase family.</text>
</comment>
<evidence type="ECO:0000256" key="14">
    <source>
        <dbReference type="ARBA" id="ARBA00049744"/>
    </source>
</evidence>
<dbReference type="PANTHER" id="PTHR47470">
    <property type="entry name" value="CHOLESTEROL OXIDASE"/>
    <property type="match status" value="1"/>
</dbReference>
<dbReference type="InterPro" id="IPR036188">
    <property type="entry name" value="FAD/NAD-bd_sf"/>
</dbReference>
<name>A0A501PLD4_9PROT</name>
<dbReference type="InterPro" id="IPR052542">
    <property type="entry name" value="Cholesterol_Oxidase"/>
</dbReference>
<keyword evidence="4" id="KW-0285">Flavoprotein</keyword>
<dbReference type="Gene3D" id="3.50.50.60">
    <property type="entry name" value="FAD/NAD(P)-binding domain"/>
    <property type="match status" value="1"/>
</dbReference>
<dbReference type="GO" id="GO:0050660">
    <property type="term" value="F:flavin adenine dinucleotide binding"/>
    <property type="evidence" value="ECO:0007669"/>
    <property type="project" value="InterPro"/>
</dbReference>
<evidence type="ECO:0000256" key="9">
    <source>
        <dbReference type="ARBA" id="ARBA00023221"/>
    </source>
</evidence>
<evidence type="ECO:0000256" key="4">
    <source>
        <dbReference type="ARBA" id="ARBA00022630"/>
    </source>
</evidence>
<dbReference type="OrthoDB" id="9798604at2"/>
<organism evidence="19 20">
    <name type="scientific">Emcibacter nanhaiensis</name>
    <dbReference type="NCBI Taxonomy" id="1505037"/>
    <lineage>
        <taxon>Bacteria</taxon>
        <taxon>Pseudomonadati</taxon>
        <taxon>Pseudomonadota</taxon>
        <taxon>Alphaproteobacteria</taxon>
        <taxon>Emcibacterales</taxon>
        <taxon>Emcibacteraceae</taxon>
        <taxon>Emcibacter</taxon>
    </lineage>
</organism>
<evidence type="ECO:0000259" key="17">
    <source>
        <dbReference type="Pfam" id="PF01266"/>
    </source>
</evidence>
<accession>A0A501PLD4</accession>
<dbReference type="GO" id="GO:0008203">
    <property type="term" value="P:cholesterol metabolic process"/>
    <property type="evidence" value="ECO:0007669"/>
    <property type="project" value="UniProtKB-KW"/>
</dbReference>
<dbReference type="EC" id="5.3.3.1" evidence="11"/>
<dbReference type="EC" id="1.1.3.6" evidence="13"/>
<evidence type="ECO:0000256" key="5">
    <source>
        <dbReference type="ARBA" id="ARBA00022827"/>
    </source>
</evidence>
<dbReference type="SUPFAM" id="SSF51905">
    <property type="entry name" value="FAD/NAD(P)-binding domain"/>
    <property type="match status" value="1"/>
</dbReference>
<evidence type="ECO:0000256" key="7">
    <source>
        <dbReference type="ARBA" id="ARBA00023098"/>
    </source>
</evidence>
<feature type="domain" description="Glucose-methanol-choline oxidoreductase N-terminal" evidence="16">
    <location>
        <begin position="223"/>
        <end position="315"/>
    </location>
</feature>
<evidence type="ECO:0000313" key="20">
    <source>
        <dbReference type="Proteomes" id="UP000319148"/>
    </source>
</evidence>
<dbReference type="InterPro" id="IPR007867">
    <property type="entry name" value="GMC_OxRtase_C"/>
</dbReference>
<keyword evidence="10" id="KW-0413">Isomerase</keyword>
<dbReference type="Pfam" id="PF00732">
    <property type="entry name" value="GMC_oxred_N"/>
    <property type="match status" value="1"/>
</dbReference>
<dbReference type="PANTHER" id="PTHR47470:SF1">
    <property type="entry name" value="FAD-DEPENDENT OXIDOREDUCTASE 2 FAD BINDING DOMAIN-CONTAINING PROTEIN"/>
    <property type="match status" value="1"/>
</dbReference>
<dbReference type="InterPro" id="IPR006076">
    <property type="entry name" value="FAD-dep_OxRdtase"/>
</dbReference>
<protein>
    <recommendedName>
        <fullName evidence="14">Cholesterol oxidase</fullName>
        <ecNumber evidence="13">1.1.3.6</ecNumber>
        <ecNumber evidence="11">5.3.3.1</ecNumber>
    </recommendedName>
    <alternativeName>
        <fullName evidence="15">Cholesterol isomerase</fullName>
    </alternativeName>
</protein>
<keyword evidence="3" id="KW-0153">Cholesterol metabolism</keyword>
<evidence type="ECO:0000256" key="10">
    <source>
        <dbReference type="ARBA" id="ARBA00023235"/>
    </source>
</evidence>
<dbReference type="InterPro" id="IPR000172">
    <property type="entry name" value="GMC_OxRdtase_N"/>
</dbReference>
<reference evidence="20" key="1">
    <citation type="submission" date="2019-06" db="EMBL/GenBank/DDBJ databases">
        <title>The complete genome of Emcibacter congregatus ZYLT.</title>
        <authorList>
            <person name="Zhao Z."/>
        </authorList>
    </citation>
    <scope>NUCLEOTIDE SEQUENCE [LARGE SCALE GENOMIC DNA]</scope>
    <source>
        <strain evidence="20">MCCC 1A06723</strain>
    </source>
</reference>
<evidence type="ECO:0000256" key="12">
    <source>
        <dbReference type="ARBA" id="ARBA00049645"/>
    </source>
</evidence>
<comment type="cofactor">
    <cofactor evidence="1">
        <name>FAD</name>
        <dbReference type="ChEBI" id="CHEBI:57692"/>
    </cofactor>
</comment>
<gene>
    <name evidence="19" type="ORF">FIV46_08010</name>
</gene>